<dbReference type="EMBL" id="KN831810">
    <property type="protein sequence ID" value="KIM36031.1"/>
    <property type="molecule type" value="Genomic_DNA"/>
</dbReference>
<proteinExistence type="predicted"/>
<gene>
    <name evidence="1" type="ORF">M413DRAFT_323372</name>
</gene>
<reference evidence="1 2" key="1">
    <citation type="submission" date="2014-04" db="EMBL/GenBank/DDBJ databases">
        <authorList>
            <consortium name="DOE Joint Genome Institute"/>
            <person name="Kuo A."/>
            <person name="Gay G."/>
            <person name="Dore J."/>
            <person name="Kohler A."/>
            <person name="Nagy L.G."/>
            <person name="Floudas D."/>
            <person name="Copeland A."/>
            <person name="Barry K.W."/>
            <person name="Cichocki N."/>
            <person name="Veneault-Fourrey C."/>
            <person name="LaButti K."/>
            <person name="Lindquist E.A."/>
            <person name="Lipzen A."/>
            <person name="Lundell T."/>
            <person name="Morin E."/>
            <person name="Murat C."/>
            <person name="Sun H."/>
            <person name="Tunlid A."/>
            <person name="Henrissat B."/>
            <person name="Grigoriev I.V."/>
            <person name="Hibbett D.S."/>
            <person name="Martin F."/>
            <person name="Nordberg H.P."/>
            <person name="Cantor M.N."/>
            <person name="Hua S.X."/>
        </authorList>
    </citation>
    <scope>NUCLEOTIDE SEQUENCE [LARGE SCALE GENOMIC DNA]</scope>
    <source>
        <strain evidence="2">h7</strain>
    </source>
</reference>
<dbReference type="AlphaFoldDB" id="A0A0C3BX38"/>
<keyword evidence="2" id="KW-1185">Reference proteome</keyword>
<dbReference type="Proteomes" id="UP000053424">
    <property type="component" value="Unassembled WGS sequence"/>
</dbReference>
<evidence type="ECO:0000313" key="2">
    <source>
        <dbReference type="Proteomes" id="UP000053424"/>
    </source>
</evidence>
<organism evidence="1 2">
    <name type="scientific">Hebeloma cylindrosporum</name>
    <dbReference type="NCBI Taxonomy" id="76867"/>
    <lineage>
        <taxon>Eukaryota</taxon>
        <taxon>Fungi</taxon>
        <taxon>Dikarya</taxon>
        <taxon>Basidiomycota</taxon>
        <taxon>Agaricomycotina</taxon>
        <taxon>Agaricomycetes</taxon>
        <taxon>Agaricomycetidae</taxon>
        <taxon>Agaricales</taxon>
        <taxon>Agaricineae</taxon>
        <taxon>Hymenogastraceae</taxon>
        <taxon>Hebeloma</taxon>
    </lineage>
</organism>
<evidence type="ECO:0000313" key="1">
    <source>
        <dbReference type="EMBL" id="KIM36031.1"/>
    </source>
</evidence>
<sequence length="142" mass="16000">MTSPRQNNRSFVLRSDGVRERKSAMVRLIARFRETRRVFKDRQVARDRLVGCYSHLTIVVVFTLNPSERLMSGQRVYEVRIDLDVHVNNADLGTATREENAFANQVGFRLRVALGCGVDSGHGDGVQQLANGTTNYLFIVCA</sequence>
<dbReference type="HOGENOM" id="CLU_1816037_0_0_1"/>
<name>A0A0C3BX38_HEBCY</name>
<reference evidence="2" key="2">
    <citation type="submission" date="2015-01" db="EMBL/GenBank/DDBJ databases">
        <title>Evolutionary Origins and Diversification of the Mycorrhizal Mutualists.</title>
        <authorList>
            <consortium name="DOE Joint Genome Institute"/>
            <consortium name="Mycorrhizal Genomics Consortium"/>
            <person name="Kohler A."/>
            <person name="Kuo A."/>
            <person name="Nagy L.G."/>
            <person name="Floudas D."/>
            <person name="Copeland A."/>
            <person name="Barry K.W."/>
            <person name="Cichocki N."/>
            <person name="Veneault-Fourrey C."/>
            <person name="LaButti K."/>
            <person name="Lindquist E.A."/>
            <person name="Lipzen A."/>
            <person name="Lundell T."/>
            <person name="Morin E."/>
            <person name="Murat C."/>
            <person name="Riley R."/>
            <person name="Ohm R."/>
            <person name="Sun H."/>
            <person name="Tunlid A."/>
            <person name="Henrissat B."/>
            <person name="Grigoriev I.V."/>
            <person name="Hibbett D.S."/>
            <person name="Martin F."/>
        </authorList>
    </citation>
    <scope>NUCLEOTIDE SEQUENCE [LARGE SCALE GENOMIC DNA]</scope>
    <source>
        <strain evidence="2">h7</strain>
    </source>
</reference>
<protein>
    <submittedName>
        <fullName evidence="1">Uncharacterized protein</fullName>
    </submittedName>
</protein>
<accession>A0A0C3BX38</accession>